<evidence type="ECO:0000259" key="11">
    <source>
        <dbReference type="Pfam" id="PF00155"/>
    </source>
</evidence>
<dbReference type="InterPro" id="IPR001917">
    <property type="entry name" value="Aminotrans_II_pyridoxalP_BS"/>
</dbReference>
<dbReference type="InterPro" id="IPR015422">
    <property type="entry name" value="PyrdxlP-dep_Trfase_small"/>
</dbReference>
<evidence type="ECO:0000256" key="4">
    <source>
        <dbReference type="ARBA" id="ARBA00011738"/>
    </source>
</evidence>
<feature type="binding site" evidence="9">
    <location>
        <position position="182"/>
    </location>
    <ligand>
        <name>pyridoxal 5'-phosphate</name>
        <dbReference type="ChEBI" id="CHEBI:597326"/>
    </ligand>
</feature>
<dbReference type="PROSITE" id="PS00599">
    <property type="entry name" value="AA_TRANSFER_CLASS_2"/>
    <property type="match status" value="1"/>
</dbReference>
<name>A0A4R3LI38_9GAMM</name>
<proteinExistence type="inferred from homology"/>
<comment type="subunit">
    <text evidence="4 9">Homodimer.</text>
</comment>
<dbReference type="AlphaFoldDB" id="A0A4R3LI38"/>
<evidence type="ECO:0000256" key="8">
    <source>
        <dbReference type="ARBA" id="ARBA00047715"/>
    </source>
</evidence>
<keyword evidence="6 9" id="KW-0093">Biotin biosynthesis</keyword>
<dbReference type="InterPro" id="IPR015421">
    <property type="entry name" value="PyrdxlP-dep_Trfase_major"/>
</dbReference>
<dbReference type="Gene3D" id="3.40.640.10">
    <property type="entry name" value="Type I PLP-dependent aspartate aminotransferase-like (Major domain)"/>
    <property type="match status" value="1"/>
</dbReference>
<feature type="binding site" evidence="9">
    <location>
        <position position="136"/>
    </location>
    <ligand>
        <name>substrate</name>
    </ligand>
</feature>
<comment type="cofactor">
    <cofactor evidence="1 9 10">
        <name>pyridoxal 5'-phosphate</name>
        <dbReference type="ChEBI" id="CHEBI:597326"/>
    </cofactor>
</comment>
<comment type="function">
    <text evidence="9">Catalyzes the decarboxylative condensation of pimeloyl-[acyl-carrier protein] and L-alanine to produce 8-amino-7-oxononanoate (AON), [acyl-carrier protein], and carbon dioxide.</text>
</comment>
<dbReference type="InterPro" id="IPR004723">
    <property type="entry name" value="AONS_Archaea/Proteobacteria"/>
</dbReference>
<evidence type="ECO:0000256" key="1">
    <source>
        <dbReference type="ARBA" id="ARBA00001933"/>
    </source>
</evidence>
<evidence type="ECO:0000256" key="7">
    <source>
        <dbReference type="ARBA" id="ARBA00022898"/>
    </source>
</evidence>
<dbReference type="Proteomes" id="UP000294599">
    <property type="component" value="Unassembled WGS sequence"/>
</dbReference>
<evidence type="ECO:0000256" key="6">
    <source>
        <dbReference type="ARBA" id="ARBA00022756"/>
    </source>
</evidence>
<feature type="modified residue" description="N6-(pyridoxal phosphate)lysine" evidence="9 10">
    <location>
        <position position="242"/>
    </location>
</feature>
<dbReference type="InterPro" id="IPR004839">
    <property type="entry name" value="Aminotransferase_I/II_large"/>
</dbReference>
<dbReference type="InterPro" id="IPR022834">
    <property type="entry name" value="AONS_Proteobacteria"/>
</dbReference>
<reference evidence="12 13" key="1">
    <citation type="submission" date="2019-03" db="EMBL/GenBank/DDBJ databases">
        <title>Genomic Encyclopedia of Type Strains, Phase IV (KMG-IV): sequencing the most valuable type-strain genomes for metagenomic binning, comparative biology and taxonomic classification.</title>
        <authorList>
            <person name="Goeker M."/>
        </authorList>
    </citation>
    <scope>NUCLEOTIDE SEQUENCE [LARGE SCALE GENOMIC DNA]</scope>
    <source>
        <strain evidence="12 13">DSM 21944</strain>
    </source>
</reference>
<evidence type="ECO:0000313" key="12">
    <source>
        <dbReference type="EMBL" id="TCS97206.1"/>
    </source>
</evidence>
<dbReference type="InterPro" id="IPR050087">
    <property type="entry name" value="AON_synthase_class-II"/>
</dbReference>
<gene>
    <name evidence="9" type="primary">bioF</name>
    <name evidence="12" type="ORF">EDC25_11458</name>
</gene>
<dbReference type="GO" id="GO:0008710">
    <property type="term" value="F:8-amino-7-oxononanoate synthase activity"/>
    <property type="evidence" value="ECO:0007669"/>
    <property type="project" value="UniProtKB-UniRule"/>
</dbReference>
<comment type="caution">
    <text evidence="12">The sequence shown here is derived from an EMBL/GenBank/DDBJ whole genome shotgun (WGS) entry which is preliminary data.</text>
</comment>
<evidence type="ECO:0000256" key="3">
    <source>
        <dbReference type="ARBA" id="ARBA00010008"/>
    </source>
</evidence>
<feature type="binding site" evidence="9">
    <location>
        <position position="210"/>
    </location>
    <ligand>
        <name>pyridoxal 5'-phosphate</name>
        <dbReference type="ChEBI" id="CHEBI:597326"/>
    </ligand>
</feature>
<keyword evidence="5 9" id="KW-0808">Transferase</keyword>
<comment type="similarity">
    <text evidence="3 9">Belongs to the class-II pyridoxal-phosphate-dependent aminotransferase family. BioF subfamily.</text>
</comment>
<evidence type="ECO:0000256" key="10">
    <source>
        <dbReference type="PIRSR" id="PIRSR604723-51"/>
    </source>
</evidence>
<keyword evidence="13" id="KW-1185">Reference proteome</keyword>
<evidence type="ECO:0000256" key="2">
    <source>
        <dbReference type="ARBA" id="ARBA00004746"/>
    </source>
</evidence>
<organism evidence="12 13">
    <name type="scientific">Pseudofulvimonas gallinarii</name>
    <dbReference type="NCBI Taxonomy" id="634155"/>
    <lineage>
        <taxon>Bacteria</taxon>
        <taxon>Pseudomonadati</taxon>
        <taxon>Pseudomonadota</taxon>
        <taxon>Gammaproteobacteria</taxon>
        <taxon>Lysobacterales</taxon>
        <taxon>Rhodanobacteraceae</taxon>
        <taxon>Pseudofulvimonas</taxon>
    </lineage>
</organism>
<dbReference type="GO" id="GO:0009102">
    <property type="term" value="P:biotin biosynthetic process"/>
    <property type="evidence" value="ECO:0007669"/>
    <property type="project" value="UniProtKB-UniRule"/>
</dbReference>
<comment type="pathway">
    <text evidence="2 9">Cofactor biosynthesis; biotin biosynthesis.</text>
</comment>
<comment type="catalytic activity">
    <reaction evidence="8 9">
        <text>6-carboxyhexanoyl-[ACP] + L-alanine + H(+) = (8S)-8-amino-7-oxononanoate + holo-[ACP] + CO2</text>
        <dbReference type="Rhea" id="RHEA:42288"/>
        <dbReference type="Rhea" id="RHEA-COMP:9685"/>
        <dbReference type="Rhea" id="RHEA-COMP:9955"/>
        <dbReference type="ChEBI" id="CHEBI:15378"/>
        <dbReference type="ChEBI" id="CHEBI:16526"/>
        <dbReference type="ChEBI" id="CHEBI:57972"/>
        <dbReference type="ChEBI" id="CHEBI:64479"/>
        <dbReference type="ChEBI" id="CHEBI:78846"/>
        <dbReference type="ChEBI" id="CHEBI:149468"/>
        <dbReference type="EC" id="2.3.1.47"/>
    </reaction>
</comment>
<dbReference type="InterPro" id="IPR015424">
    <property type="entry name" value="PyrdxlP-dep_Trfase"/>
</dbReference>
<feature type="binding site" evidence="9">
    <location>
        <begin position="111"/>
        <end position="112"/>
    </location>
    <ligand>
        <name>pyridoxal 5'-phosphate</name>
        <dbReference type="ChEBI" id="CHEBI:597326"/>
    </ligand>
</feature>
<accession>A0A4R3LI38</accession>
<feature type="binding site" evidence="9">
    <location>
        <position position="356"/>
    </location>
    <ligand>
        <name>substrate</name>
    </ligand>
</feature>
<feature type="binding site" evidence="9">
    <location>
        <position position="24"/>
    </location>
    <ligand>
        <name>substrate</name>
    </ligand>
</feature>
<dbReference type="Pfam" id="PF00155">
    <property type="entry name" value="Aminotran_1_2"/>
    <property type="match status" value="1"/>
</dbReference>
<dbReference type="RefSeq" id="WP_123521361.1">
    <property type="nucleotide sequence ID" value="NZ_JBHLWF010000084.1"/>
</dbReference>
<dbReference type="GO" id="GO:0030170">
    <property type="term" value="F:pyridoxal phosphate binding"/>
    <property type="evidence" value="ECO:0007669"/>
    <property type="project" value="UniProtKB-UniRule"/>
</dbReference>
<dbReference type="SUPFAM" id="SSF53383">
    <property type="entry name" value="PLP-dependent transferases"/>
    <property type="match status" value="1"/>
</dbReference>
<keyword evidence="7 9" id="KW-0663">Pyridoxal phosphate</keyword>
<dbReference type="OrthoDB" id="9807157at2"/>
<evidence type="ECO:0000313" key="13">
    <source>
        <dbReference type="Proteomes" id="UP000294599"/>
    </source>
</evidence>
<dbReference type="PANTHER" id="PTHR13693">
    <property type="entry name" value="CLASS II AMINOTRANSFERASE/8-AMINO-7-OXONONANOATE SYNTHASE"/>
    <property type="match status" value="1"/>
</dbReference>
<dbReference type="UniPathway" id="UPA00078"/>
<feature type="domain" description="Aminotransferase class I/classII large" evidence="11">
    <location>
        <begin position="44"/>
        <end position="384"/>
    </location>
</feature>
<dbReference type="EMBL" id="SMAF01000014">
    <property type="protein sequence ID" value="TCS97206.1"/>
    <property type="molecule type" value="Genomic_DNA"/>
</dbReference>
<feature type="binding site" evidence="9">
    <location>
        <position position="239"/>
    </location>
    <ligand>
        <name>pyridoxal 5'-phosphate</name>
        <dbReference type="ChEBI" id="CHEBI:597326"/>
    </ligand>
</feature>
<dbReference type="Gene3D" id="3.90.1150.10">
    <property type="entry name" value="Aspartate Aminotransferase, domain 1"/>
    <property type="match status" value="1"/>
</dbReference>
<dbReference type="EC" id="2.3.1.47" evidence="9"/>
<dbReference type="PANTHER" id="PTHR13693:SF100">
    <property type="entry name" value="8-AMINO-7-OXONONANOATE SYNTHASE"/>
    <property type="match status" value="1"/>
</dbReference>
<protein>
    <recommendedName>
        <fullName evidence="9">8-amino-7-oxononanoate synthase</fullName>
        <shortName evidence="9">AONS</shortName>
        <ecNumber evidence="9">2.3.1.47</ecNumber>
    </recommendedName>
    <alternativeName>
        <fullName evidence="9">7-keto-8-amino-pelargonic acid synthase</fullName>
        <shortName evidence="9">7-KAP synthase</shortName>
        <shortName evidence="9">KAPA synthase</shortName>
    </alternativeName>
    <alternativeName>
        <fullName evidence="9">8-amino-7-ketopelargonate synthase</fullName>
    </alternativeName>
</protein>
<evidence type="ECO:0000256" key="9">
    <source>
        <dbReference type="HAMAP-Rule" id="MF_01693"/>
    </source>
</evidence>
<evidence type="ECO:0000256" key="5">
    <source>
        <dbReference type="ARBA" id="ARBA00022679"/>
    </source>
</evidence>
<dbReference type="NCBIfam" id="TIGR00858">
    <property type="entry name" value="bioF"/>
    <property type="match status" value="1"/>
</dbReference>
<dbReference type="HAMAP" id="MF_01693">
    <property type="entry name" value="BioF_aminotrans_2"/>
    <property type="match status" value="1"/>
</dbReference>
<sequence length="394" mass="40763">MSGVDVIARLVAAAESRARDGLGRRLRTIANGDPTHVIVDGRRLLNFSSNDYLGLAGHPALVAALKQAAGEHGVGATAASLVCGHRRPHAELEEALADWTGRDRALLFSTGYAANVGVMQALLAAGDCCVQDRLNHASLIDGARLAGCALRRYPHADVEAARRQLALCEDGGAMLVSDGVFSMDGDIAPLAGLASCAAEMEATLMVDDAHGLGVLGAEGAGSVVEAGLDASQVPVLMATLGKALGTAGAFVAGDGDFITALAQFARSHVYSTAPPPALAAAALAAVSIARREQWRRERLAALVEHFRNGAQAMDLPLLPSRTPIQPLLLGGAERTVAVSTALERDGFLVVAIRPPTVPAGRARLRITLTAAHDFGDVDKLLRALAKAMRDNGGP</sequence>